<evidence type="ECO:0000313" key="2">
    <source>
        <dbReference type="EMBL" id="CAG5093567.1"/>
    </source>
</evidence>
<gene>
    <name evidence="2" type="ORF">HICCMSTLAB_LOCUS6916</name>
</gene>
<keyword evidence="3" id="KW-1185">Reference proteome</keyword>
<reference evidence="2" key="1">
    <citation type="submission" date="2021-04" db="EMBL/GenBank/DDBJ databases">
        <authorList>
            <person name="Chebbi M.A.C M."/>
        </authorList>
    </citation>
    <scope>NUCLEOTIDE SEQUENCE</scope>
</reference>
<comment type="caution">
    <text evidence="2">The sequence shown here is derived from an EMBL/GenBank/DDBJ whole genome shotgun (WGS) entry which is preliminary data.</text>
</comment>
<dbReference type="EMBL" id="CAJNRD030001120">
    <property type="protein sequence ID" value="CAG5093567.1"/>
    <property type="molecule type" value="Genomic_DNA"/>
</dbReference>
<organism evidence="2 3">
    <name type="scientific">Cotesia congregata</name>
    <name type="common">Parasitoid wasp</name>
    <name type="synonym">Apanteles congregatus</name>
    <dbReference type="NCBI Taxonomy" id="51543"/>
    <lineage>
        <taxon>Eukaryota</taxon>
        <taxon>Metazoa</taxon>
        <taxon>Ecdysozoa</taxon>
        <taxon>Arthropoda</taxon>
        <taxon>Hexapoda</taxon>
        <taxon>Insecta</taxon>
        <taxon>Pterygota</taxon>
        <taxon>Neoptera</taxon>
        <taxon>Endopterygota</taxon>
        <taxon>Hymenoptera</taxon>
        <taxon>Apocrita</taxon>
        <taxon>Ichneumonoidea</taxon>
        <taxon>Braconidae</taxon>
        <taxon>Microgastrinae</taxon>
        <taxon>Cotesia</taxon>
    </lineage>
</organism>
<dbReference type="Proteomes" id="UP000786811">
    <property type="component" value="Unassembled WGS sequence"/>
</dbReference>
<evidence type="ECO:0000313" key="3">
    <source>
        <dbReference type="Proteomes" id="UP000786811"/>
    </source>
</evidence>
<dbReference type="AlphaFoldDB" id="A0A8J2HF49"/>
<sequence>MTLRRVATYPGQHLCLESVKRIPPLRKKKKTHTHTHTTYTDIRTSPRKHSGRLSRTSKRQHPLKTRFSKNGRKRYKMDPELNPTTAGNSPMYQAIEEDKLEDLILLLKNGMDVNEPIITTGEFAGFTALHMLHA</sequence>
<evidence type="ECO:0000256" key="1">
    <source>
        <dbReference type="SAM" id="MobiDB-lite"/>
    </source>
</evidence>
<accession>A0A8J2HF49</accession>
<protein>
    <submittedName>
        <fullName evidence="2">Uncharacterized protein</fullName>
    </submittedName>
</protein>
<feature type="region of interest" description="Disordered" evidence="1">
    <location>
        <begin position="27"/>
        <end position="90"/>
    </location>
</feature>
<proteinExistence type="predicted"/>
<name>A0A8J2HF49_COTCN</name>
<feature type="compositionally biased region" description="Basic residues" evidence="1">
    <location>
        <begin position="45"/>
        <end position="75"/>
    </location>
</feature>